<dbReference type="eggNOG" id="COG1609">
    <property type="taxonomic scope" value="Bacteria"/>
</dbReference>
<dbReference type="InterPro" id="IPR046335">
    <property type="entry name" value="LacI/GalR-like_sensor"/>
</dbReference>
<evidence type="ECO:0000313" key="6">
    <source>
        <dbReference type="EMBL" id="SDB29547.1"/>
    </source>
</evidence>
<dbReference type="PROSITE" id="PS50932">
    <property type="entry name" value="HTH_LACI_2"/>
    <property type="match status" value="1"/>
</dbReference>
<reference evidence="6 7" key="1">
    <citation type="submission" date="2016-10" db="EMBL/GenBank/DDBJ databases">
        <authorList>
            <person name="de Groot N.N."/>
        </authorList>
    </citation>
    <scope>NUCLEOTIDE SEQUENCE [LARGE SCALE GENOMIC DNA]</scope>
    <source>
        <strain evidence="6 7">A-4</strain>
    </source>
</reference>
<feature type="domain" description="HTH cro/C1-type" evidence="5">
    <location>
        <begin position="3"/>
        <end position="46"/>
    </location>
</feature>
<dbReference type="CDD" id="cd06294">
    <property type="entry name" value="PBP1_MalR-like"/>
    <property type="match status" value="1"/>
</dbReference>
<dbReference type="PANTHER" id="PTHR30146:SF109">
    <property type="entry name" value="HTH-TYPE TRANSCRIPTIONAL REGULATOR GALS"/>
    <property type="match status" value="1"/>
</dbReference>
<protein>
    <submittedName>
        <fullName evidence="6">Transcriptional regulator, LacI family</fullName>
    </submittedName>
</protein>
<dbReference type="InterPro" id="IPR010982">
    <property type="entry name" value="Lambda_DNA-bd_dom_sf"/>
</dbReference>
<dbReference type="PANTHER" id="PTHR30146">
    <property type="entry name" value="LACI-RELATED TRANSCRIPTIONAL REPRESSOR"/>
    <property type="match status" value="1"/>
</dbReference>
<dbReference type="GO" id="GO:0000976">
    <property type="term" value="F:transcription cis-regulatory region binding"/>
    <property type="evidence" value="ECO:0007669"/>
    <property type="project" value="TreeGrafter"/>
</dbReference>
<evidence type="ECO:0000313" key="7">
    <source>
        <dbReference type="Proteomes" id="UP000182508"/>
    </source>
</evidence>
<dbReference type="CDD" id="cd01392">
    <property type="entry name" value="HTH_LacI"/>
    <property type="match status" value="1"/>
</dbReference>
<keyword evidence="3" id="KW-0804">Transcription</keyword>
<organism evidence="6 7">
    <name type="scientific">Streptococcus henryi</name>
    <dbReference type="NCBI Taxonomy" id="439219"/>
    <lineage>
        <taxon>Bacteria</taxon>
        <taxon>Bacillati</taxon>
        <taxon>Bacillota</taxon>
        <taxon>Bacilli</taxon>
        <taxon>Lactobacillales</taxon>
        <taxon>Streptococcaceae</taxon>
        <taxon>Streptococcus</taxon>
    </lineage>
</organism>
<dbReference type="AlphaFoldDB" id="A0A1G6C9I5"/>
<dbReference type="Gene3D" id="1.10.260.40">
    <property type="entry name" value="lambda repressor-like DNA-binding domains"/>
    <property type="match status" value="1"/>
</dbReference>
<dbReference type="SUPFAM" id="SSF47413">
    <property type="entry name" value="lambda repressor-like DNA-binding domains"/>
    <property type="match status" value="1"/>
</dbReference>
<feature type="domain" description="HTH lacI-type" evidence="4">
    <location>
        <begin position="2"/>
        <end position="56"/>
    </location>
</feature>
<evidence type="ECO:0000259" key="4">
    <source>
        <dbReference type="PROSITE" id="PS50932"/>
    </source>
</evidence>
<dbReference type="GO" id="GO:0003700">
    <property type="term" value="F:DNA-binding transcription factor activity"/>
    <property type="evidence" value="ECO:0007669"/>
    <property type="project" value="TreeGrafter"/>
</dbReference>
<keyword evidence="1" id="KW-0805">Transcription regulation</keyword>
<dbReference type="STRING" id="439219.SAMN02910293_01483"/>
<dbReference type="Proteomes" id="UP000182508">
    <property type="component" value="Unassembled WGS sequence"/>
</dbReference>
<proteinExistence type="predicted"/>
<dbReference type="EMBL" id="FMXP01000019">
    <property type="protein sequence ID" value="SDB29547.1"/>
    <property type="molecule type" value="Genomic_DNA"/>
</dbReference>
<dbReference type="Pfam" id="PF00356">
    <property type="entry name" value="LacI"/>
    <property type="match status" value="1"/>
</dbReference>
<dbReference type="InterPro" id="IPR001387">
    <property type="entry name" value="Cro/C1-type_HTH"/>
</dbReference>
<sequence length="346" mass="39235">MVTIKDVAAKAGVNPSTVSRVLKDNTSISQKTKERVRKAMQELGYVPNVAAQMLASGLTYNIGLIFPPLVTPDRLSEPFFMRILSTITNEAKANDFTVSIATGLSIEEVEDQVKLMHRQKRVDGFIILYSDINDPVRKYLMDNKMPFVVVGAPEGFENDITYVNNDNQLMGKTAVDYLYRKGHRKILFITDDKESEVAVERYFGYVRGSDRLGIPSREALLFDRKKPEVLQELIDTIDEEKPTALIVIGDIVAIRLMQFLSFYDLSVPDDISLITFNNSIYSKLIHPYLTTFDVNIENLGRTSLRHLLSIIKSPDEVSHETIIVPFILKERESVRQLIVEDKAENT</sequence>
<dbReference type="InterPro" id="IPR028082">
    <property type="entry name" value="Peripla_BP_I"/>
</dbReference>
<dbReference type="PROSITE" id="PS50943">
    <property type="entry name" value="HTH_CROC1"/>
    <property type="match status" value="1"/>
</dbReference>
<dbReference type="InterPro" id="IPR000843">
    <property type="entry name" value="HTH_LacI"/>
</dbReference>
<dbReference type="RefSeq" id="WP_074486215.1">
    <property type="nucleotide sequence ID" value="NZ_FMXP01000019.1"/>
</dbReference>
<gene>
    <name evidence="6" type="ORF">SAMN02910293_01483</name>
</gene>
<evidence type="ECO:0000256" key="2">
    <source>
        <dbReference type="ARBA" id="ARBA00023125"/>
    </source>
</evidence>
<dbReference type="SUPFAM" id="SSF53822">
    <property type="entry name" value="Periplasmic binding protein-like I"/>
    <property type="match status" value="1"/>
</dbReference>
<evidence type="ECO:0000259" key="5">
    <source>
        <dbReference type="PROSITE" id="PS50943"/>
    </source>
</evidence>
<evidence type="ECO:0000256" key="1">
    <source>
        <dbReference type="ARBA" id="ARBA00023015"/>
    </source>
</evidence>
<evidence type="ECO:0000256" key="3">
    <source>
        <dbReference type="ARBA" id="ARBA00023163"/>
    </source>
</evidence>
<name>A0A1G6C9I5_9STRE</name>
<keyword evidence="7" id="KW-1185">Reference proteome</keyword>
<dbReference type="Gene3D" id="3.40.50.2300">
    <property type="match status" value="2"/>
</dbReference>
<accession>A0A1G6C9I5</accession>
<keyword evidence="2" id="KW-0238">DNA-binding</keyword>
<dbReference type="Pfam" id="PF13377">
    <property type="entry name" value="Peripla_BP_3"/>
    <property type="match status" value="1"/>
</dbReference>
<dbReference type="SMART" id="SM00354">
    <property type="entry name" value="HTH_LACI"/>
    <property type="match status" value="1"/>
</dbReference>